<dbReference type="InterPro" id="IPR039374">
    <property type="entry name" value="SIP_fam"/>
</dbReference>
<dbReference type="InterPro" id="IPR007037">
    <property type="entry name" value="SIP_rossman_dom"/>
</dbReference>
<dbReference type="CDD" id="cd06193">
    <property type="entry name" value="siderophore_interacting"/>
    <property type="match status" value="1"/>
</dbReference>
<comment type="similarity">
    <text evidence="1">Belongs to the SIP oxidoreductase family.</text>
</comment>
<feature type="domain" description="FAD-binding FR-type" evidence="2">
    <location>
        <begin position="13"/>
        <end position="116"/>
    </location>
</feature>
<comment type="caution">
    <text evidence="3">The sequence shown here is derived from an EMBL/GenBank/DDBJ whole genome shotgun (WGS) entry which is preliminary data.</text>
</comment>
<dbReference type="PANTHER" id="PTHR30157">
    <property type="entry name" value="FERRIC REDUCTASE, NADPH-DEPENDENT"/>
    <property type="match status" value="1"/>
</dbReference>
<dbReference type="Pfam" id="PF04954">
    <property type="entry name" value="SIP"/>
    <property type="match status" value="1"/>
</dbReference>
<dbReference type="InterPro" id="IPR017927">
    <property type="entry name" value="FAD-bd_FR_type"/>
</dbReference>
<name>A0ABS0SIW4_9HYPH</name>
<dbReference type="RefSeq" id="WP_198478083.1">
    <property type="nucleotide sequence ID" value="NZ_JADGMQ010000018.1"/>
</dbReference>
<dbReference type="Gene3D" id="2.40.30.10">
    <property type="entry name" value="Translation factors"/>
    <property type="match status" value="1"/>
</dbReference>
<proteinExistence type="inferred from homology"/>
<evidence type="ECO:0000313" key="4">
    <source>
        <dbReference type="Proteomes" id="UP000601789"/>
    </source>
</evidence>
<dbReference type="EMBL" id="JADGMQ010000018">
    <property type="protein sequence ID" value="MBI1622547.1"/>
    <property type="molecule type" value="Genomic_DNA"/>
</dbReference>
<dbReference type="InterPro" id="IPR039261">
    <property type="entry name" value="FNR_nucleotide-bd"/>
</dbReference>
<organism evidence="3 4">
    <name type="scientific">Aquamicrobium zhengzhouense</name>
    <dbReference type="NCBI Taxonomy" id="2781738"/>
    <lineage>
        <taxon>Bacteria</taxon>
        <taxon>Pseudomonadati</taxon>
        <taxon>Pseudomonadota</taxon>
        <taxon>Alphaproteobacteria</taxon>
        <taxon>Hyphomicrobiales</taxon>
        <taxon>Phyllobacteriaceae</taxon>
        <taxon>Aquamicrobium</taxon>
    </lineage>
</organism>
<keyword evidence="4" id="KW-1185">Reference proteome</keyword>
<dbReference type="InterPro" id="IPR013113">
    <property type="entry name" value="SIP_FAD-bd"/>
</dbReference>
<sequence>MSTAPAPTGKANLRDWTLRVISSADAEPNMHRVTFTCDDIAEFDYLPGQAIVFFMTLPNGETGRRHYTIRSMDRAAGTFDVDFLKHGASPATDWAKSAKAGDTIVARGPRGKTTYDSSADWHLMTGDETCIPAFAHILETMPEGKRAYVFLETDGPAGEIAIETKADADIRWLHRNGAPAGPNNLMFDAVEAFELPQGIGRALIIGETSNVRRQRHALIARGLTREQISSEGYWRPDRVGGHDHVDD</sequence>
<dbReference type="InterPro" id="IPR017938">
    <property type="entry name" value="Riboflavin_synthase-like_b-brl"/>
</dbReference>
<accession>A0ABS0SIW4</accession>
<dbReference type="Proteomes" id="UP000601789">
    <property type="component" value="Unassembled WGS sequence"/>
</dbReference>
<evidence type="ECO:0000313" key="3">
    <source>
        <dbReference type="EMBL" id="MBI1622547.1"/>
    </source>
</evidence>
<dbReference type="SUPFAM" id="SSF63380">
    <property type="entry name" value="Riboflavin synthase domain-like"/>
    <property type="match status" value="1"/>
</dbReference>
<evidence type="ECO:0000259" key="2">
    <source>
        <dbReference type="PROSITE" id="PS51384"/>
    </source>
</evidence>
<reference evidence="3 4" key="1">
    <citation type="submission" date="2020-10" db="EMBL/GenBank/DDBJ databases">
        <title>Aquamicrobium zhengzhouensis sp. nov., a exopolysaccharide producing bacterium isolated from farmland soil.</title>
        <authorList>
            <person name="Wang X."/>
        </authorList>
    </citation>
    <scope>NUCLEOTIDE SEQUENCE [LARGE SCALE GENOMIC DNA]</scope>
    <source>
        <strain evidence="4">cd-1</strain>
    </source>
</reference>
<dbReference type="Pfam" id="PF08021">
    <property type="entry name" value="FAD_binding_9"/>
    <property type="match status" value="1"/>
</dbReference>
<dbReference type="PROSITE" id="PS51384">
    <property type="entry name" value="FAD_FR"/>
    <property type="match status" value="1"/>
</dbReference>
<evidence type="ECO:0000256" key="1">
    <source>
        <dbReference type="ARBA" id="ARBA00035644"/>
    </source>
</evidence>
<protein>
    <submittedName>
        <fullName evidence="3">Siderophore-interacting protein</fullName>
    </submittedName>
</protein>
<gene>
    <name evidence="3" type="ORF">IOD40_17955</name>
</gene>
<dbReference type="Gene3D" id="3.40.50.80">
    <property type="entry name" value="Nucleotide-binding domain of ferredoxin-NADP reductase (FNR) module"/>
    <property type="match status" value="1"/>
</dbReference>
<dbReference type="PANTHER" id="PTHR30157:SF0">
    <property type="entry name" value="NADPH-DEPENDENT FERRIC-CHELATE REDUCTASE"/>
    <property type="match status" value="1"/>
</dbReference>